<dbReference type="InterPro" id="IPR011854">
    <property type="entry name" value="HypE"/>
</dbReference>
<organism evidence="4 5">
    <name type="scientific">candidate division TA06 bacterium B3_TA06</name>
    <dbReference type="NCBI Taxonomy" id="2012487"/>
    <lineage>
        <taxon>Bacteria</taxon>
        <taxon>Bacteria division TA06</taxon>
    </lineage>
</organism>
<dbReference type="EMBL" id="NJBO01000001">
    <property type="protein sequence ID" value="TKJ44358.1"/>
    <property type="molecule type" value="Genomic_DNA"/>
</dbReference>
<feature type="domain" description="PurM-like N-terminal" evidence="2">
    <location>
        <begin position="43"/>
        <end position="149"/>
    </location>
</feature>
<dbReference type="GO" id="GO:0051604">
    <property type="term" value="P:protein maturation"/>
    <property type="evidence" value="ECO:0007669"/>
    <property type="project" value="TreeGrafter"/>
</dbReference>
<dbReference type="NCBIfam" id="TIGR02124">
    <property type="entry name" value="hypE"/>
    <property type="match status" value="1"/>
</dbReference>
<proteinExistence type="inferred from homology"/>
<evidence type="ECO:0000259" key="2">
    <source>
        <dbReference type="Pfam" id="PF00586"/>
    </source>
</evidence>
<dbReference type="InterPro" id="IPR036676">
    <property type="entry name" value="PurM-like_C_sf"/>
</dbReference>
<accession>A0A532VB13</accession>
<reference evidence="4 5" key="1">
    <citation type="submission" date="2017-06" db="EMBL/GenBank/DDBJ databases">
        <title>Novel microbial phyla capable of carbon fixation and sulfur reduction in deep-sea sediments.</title>
        <authorList>
            <person name="Huang J."/>
            <person name="Baker B."/>
            <person name="Wang Y."/>
        </authorList>
    </citation>
    <scope>NUCLEOTIDE SEQUENCE [LARGE SCALE GENOMIC DNA]</scope>
    <source>
        <strain evidence="4">B3_TA06</strain>
    </source>
</reference>
<dbReference type="SUPFAM" id="SSF55326">
    <property type="entry name" value="PurM N-terminal domain-like"/>
    <property type="match status" value="1"/>
</dbReference>
<dbReference type="CDD" id="cd02197">
    <property type="entry name" value="HypE"/>
    <property type="match status" value="1"/>
</dbReference>
<evidence type="ECO:0000256" key="1">
    <source>
        <dbReference type="ARBA" id="ARBA00006243"/>
    </source>
</evidence>
<evidence type="ECO:0000259" key="3">
    <source>
        <dbReference type="Pfam" id="PF02769"/>
    </source>
</evidence>
<sequence length="335" mass="36331">MKDNVIGLAHGSGGRKTARLIRELFLTYLGNPILERLEDSAELPSDRGRIALTTDSHVVYPLFFPGGDIGKLAVCGTLNDLAVKGARPRFMTAGFVLRAGMKIEALERIVQSMAEELNKAGVQLIAGDTKVIEKGQVDDCYITTTGYGTLEHDKTFAPERIEPGDAILVSGTIGDHEAAVLLAREDFGFEHKIESDVATIWPLVEKLIETDIDVKAMRDPTRGGLATTLNEMASAAGLGMIIKEQDVPFNPAVKGTAELLGLDPYYLASEGRLIAVVRKDDAGRALEVMRVEQLGKEAAVIGEVREKPEGLWLETLLGSERPLLTLEGEQLPRIC</sequence>
<dbReference type="AlphaFoldDB" id="A0A532VB13"/>
<dbReference type="Gene3D" id="3.90.650.10">
    <property type="entry name" value="PurM-like C-terminal domain"/>
    <property type="match status" value="1"/>
</dbReference>
<dbReference type="Pfam" id="PF02769">
    <property type="entry name" value="AIRS_C"/>
    <property type="match status" value="1"/>
</dbReference>
<dbReference type="SUPFAM" id="SSF56042">
    <property type="entry name" value="PurM C-terminal domain-like"/>
    <property type="match status" value="1"/>
</dbReference>
<name>A0A532VB13_UNCT6</name>
<feature type="domain" description="PurM-like C-terminal" evidence="3">
    <location>
        <begin position="162"/>
        <end position="309"/>
    </location>
</feature>
<dbReference type="PANTHER" id="PTHR30303:SF0">
    <property type="entry name" value="CARBAMOYL DEHYDRATASE HYPE"/>
    <property type="match status" value="1"/>
</dbReference>
<comment type="caution">
    <text evidence="4">The sequence shown here is derived from an EMBL/GenBank/DDBJ whole genome shotgun (WGS) entry which is preliminary data.</text>
</comment>
<dbReference type="Pfam" id="PF00586">
    <property type="entry name" value="AIRS"/>
    <property type="match status" value="1"/>
</dbReference>
<dbReference type="InterPro" id="IPR016188">
    <property type="entry name" value="PurM-like_N"/>
</dbReference>
<dbReference type="PANTHER" id="PTHR30303">
    <property type="entry name" value="HYDROGENASE ISOENZYMES FORMATION PROTEIN HYPE"/>
    <property type="match status" value="1"/>
</dbReference>
<comment type="similarity">
    <text evidence="1">Belongs to the HypE family.</text>
</comment>
<dbReference type="Proteomes" id="UP000317778">
    <property type="component" value="Unassembled WGS sequence"/>
</dbReference>
<evidence type="ECO:0000313" key="5">
    <source>
        <dbReference type="Proteomes" id="UP000317778"/>
    </source>
</evidence>
<evidence type="ECO:0000313" key="4">
    <source>
        <dbReference type="EMBL" id="TKJ44358.1"/>
    </source>
</evidence>
<gene>
    <name evidence="4" type="primary">hypE</name>
    <name evidence="4" type="ORF">CEE36_01045</name>
</gene>
<dbReference type="InterPro" id="IPR036921">
    <property type="entry name" value="PurM-like_N_sf"/>
</dbReference>
<protein>
    <submittedName>
        <fullName evidence="4">Hydrogenase expression/formation protein HypE</fullName>
    </submittedName>
</protein>
<dbReference type="PIRSF" id="PIRSF005644">
    <property type="entry name" value="Hdrgns_mtr_HypE"/>
    <property type="match status" value="1"/>
</dbReference>
<dbReference type="Gene3D" id="3.30.1330.10">
    <property type="entry name" value="PurM-like, N-terminal domain"/>
    <property type="match status" value="1"/>
</dbReference>
<dbReference type="InterPro" id="IPR010918">
    <property type="entry name" value="PurM-like_C_dom"/>
</dbReference>